<proteinExistence type="predicted"/>
<reference evidence="2" key="1">
    <citation type="journal article" date="2023" name="Commun. Biol.">
        <title>Genome analysis of Parmales, the sister group of diatoms, reveals the evolutionary specialization of diatoms from phago-mixotrophs to photoautotrophs.</title>
        <authorList>
            <person name="Ban H."/>
            <person name="Sato S."/>
            <person name="Yoshikawa S."/>
            <person name="Yamada K."/>
            <person name="Nakamura Y."/>
            <person name="Ichinomiya M."/>
            <person name="Sato N."/>
            <person name="Blanc-Mathieu R."/>
            <person name="Endo H."/>
            <person name="Kuwata A."/>
            <person name="Ogata H."/>
        </authorList>
    </citation>
    <scope>NUCLEOTIDE SEQUENCE [LARGE SCALE GENOMIC DNA]</scope>
</reference>
<gene>
    <name evidence="1" type="ORF">TrCOL_g12691</name>
</gene>
<dbReference type="EMBL" id="BRYA01000230">
    <property type="protein sequence ID" value="GMI44855.1"/>
    <property type="molecule type" value="Genomic_DNA"/>
</dbReference>
<evidence type="ECO:0000313" key="2">
    <source>
        <dbReference type="Proteomes" id="UP001165065"/>
    </source>
</evidence>
<dbReference type="Proteomes" id="UP001165065">
    <property type="component" value="Unassembled WGS sequence"/>
</dbReference>
<comment type="caution">
    <text evidence="1">The sequence shown here is derived from an EMBL/GenBank/DDBJ whole genome shotgun (WGS) entry which is preliminary data.</text>
</comment>
<evidence type="ECO:0000313" key="1">
    <source>
        <dbReference type="EMBL" id="GMI44855.1"/>
    </source>
</evidence>
<accession>A0A9W7GGY0</accession>
<dbReference type="AlphaFoldDB" id="A0A9W7GGY0"/>
<organism evidence="1 2">
    <name type="scientific">Triparma columacea</name>
    <dbReference type="NCBI Taxonomy" id="722753"/>
    <lineage>
        <taxon>Eukaryota</taxon>
        <taxon>Sar</taxon>
        <taxon>Stramenopiles</taxon>
        <taxon>Ochrophyta</taxon>
        <taxon>Bolidophyceae</taxon>
        <taxon>Parmales</taxon>
        <taxon>Triparmaceae</taxon>
        <taxon>Triparma</taxon>
    </lineage>
</organism>
<keyword evidence="2" id="KW-1185">Reference proteome</keyword>
<name>A0A9W7GGY0_9STRA</name>
<protein>
    <submittedName>
        <fullName evidence="1">Uncharacterized protein</fullName>
    </submittedName>
</protein>
<sequence length="155" mass="17752">MRPSSGTSIGPSVYEADREDWCFPTELDLPPKMQSSFRRLNDCMRVLYELRGPTVVNWGFGLWTLGGFFWCYPLFKDELKIFKNWVETGEIEEKYLHRRMCTGGLRLLSEQFSVPLVFPGYDVQLDFPWAAGWPCGCKPPTLVLTPQTGSSSIDL</sequence>
<dbReference type="OrthoDB" id="10408173at2759"/>